<reference evidence="2" key="1">
    <citation type="submission" date="2013-12" db="EMBL/GenBank/DDBJ databases">
        <title>The Genome Sequence of Aphanomyces astaci APO3.</title>
        <authorList>
            <consortium name="The Broad Institute Genomics Platform"/>
            <person name="Russ C."/>
            <person name="Tyler B."/>
            <person name="van West P."/>
            <person name="Dieguez-Uribeondo J."/>
            <person name="Young S.K."/>
            <person name="Zeng Q."/>
            <person name="Gargeya S."/>
            <person name="Fitzgerald M."/>
            <person name="Abouelleil A."/>
            <person name="Alvarado L."/>
            <person name="Chapman S.B."/>
            <person name="Gainer-Dewar J."/>
            <person name="Goldberg J."/>
            <person name="Griggs A."/>
            <person name="Gujja S."/>
            <person name="Hansen M."/>
            <person name="Howarth C."/>
            <person name="Imamovic A."/>
            <person name="Ireland A."/>
            <person name="Larimer J."/>
            <person name="McCowan C."/>
            <person name="Murphy C."/>
            <person name="Pearson M."/>
            <person name="Poon T.W."/>
            <person name="Priest M."/>
            <person name="Roberts A."/>
            <person name="Saif S."/>
            <person name="Shea T."/>
            <person name="Sykes S."/>
            <person name="Wortman J."/>
            <person name="Nusbaum C."/>
            <person name="Birren B."/>
        </authorList>
    </citation>
    <scope>NUCLEOTIDE SEQUENCE [LARGE SCALE GENOMIC DNA]</scope>
    <source>
        <strain evidence="2">APO3</strain>
    </source>
</reference>
<dbReference type="GO" id="GO:0005829">
    <property type="term" value="C:cytosol"/>
    <property type="evidence" value="ECO:0007669"/>
    <property type="project" value="TreeGrafter"/>
</dbReference>
<dbReference type="EMBL" id="KI913144">
    <property type="protein sequence ID" value="ETV74360.1"/>
    <property type="molecule type" value="Genomic_DNA"/>
</dbReference>
<organism evidence="2">
    <name type="scientific">Aphanomyces astaci</name>
    <name type="common">Crayfish plague agent</name>
    <dbReference type="NCBI Taxonomy" id="112090"/>
    <lineage>
        <taxon>Eukaryota</taxon>
        <taxon>Sar</taxon>
        <taxon>Stramenopiles</taxon>
        <taxon>Oomycota</taxon>
        <taxon>Saprolegniomycetes</taxon>
        <taxon>Saprolegniales</taxon>
        <taxon>Verrucalvaceae</taxon>
        <taxon>Aphanomyces</taxon>
    </lineage>
</organism>
<dbReference type="InterPro" id="IPR037239">
    <property type="entry name" value="OSBP_sf"/>
</dbReference>
<dbReference type="VEuPathDB" id="FungiDB:H257_10955"/>
<proteinExistence type="predicted"/>
<feature type="compositionally biased region" description="Low complexity" evidence="1">
    <location>
        <begin position="11"/>
        <end position="22"/>
    </location>
</feature>
<accession>W4G3U2</accession>
<feature type="compositionally biased region" description="Basic and acidic residues" evidence="1">
    <location>
        <begin position="360"/>
        <end position="380"/>
    </location>
</feature>
<dbReference type="GO" id="GO:0016020">
    <property type="term" value="C:membrane"/>
    <property type="evidence" value="ECO:0007669"/>
    <property type="project" value="TreeGrafter"/>
</dbReference>
<dbReference type="InterPro" id="IPR000648">
    <property type="entry name" value="Oxysterol-bd"/>
</dbReference>
<evidence type="ECO:0008006" key="3">
    <source>
        <dbReference type="Google" id="ProtNLM"/>
    </source>
</evidence>
<dbReference type="GO" id="GO:0032934">
    <property type="term" value="F:sterol binding"/>
    <property type="evidence" value="ECO:0007669"/>
    <property type="project" value="TreeGrafter"/>
</dbReference>
<feature type="region of interest" description="Disordered" evidence="1">
    <location>
        <begin position="1"/>
        <end position="22"/>
    </location>
</feature>
<feature type="region of interest" description="Disordered" evidence="1">
    <location>
        <begin position="360"/>
        <end position="389"/>
    </location>
</feature>
<dbReference type="STRING" id="112090.W4G3U2"/>
<dbReference type="RefSeq" id="XP_009836018.1">
    <property type="nucleotide sequence ID" value="XM_009837716.1"/>
</dbReference>
<gene>
    <name evidence="2" type="ORF">H257_10955</name>
</gene>
<feature type="compositionally biased region" description="Pro residues" evidence="1">
    <location>
        <begin position="1"/>
        <end position="10"/>
    </location>
</feature>
<dbReference type="OrthoDB" id="14833at2759"/>
<dbReference type="GeneID" id="20812951"/>
<sequence>MSTAPPPAPLTPLTVTTTTPQPSGTIKAAWTEAQVKDRMFWFKGFKDNKKGGVIFDDKDVLKKQQGVVKDIMLQLGAQLLSGKLAVRLSLPIRLFEPRSLLERIPDAWAYAPTLLAKAAHATEALDRLQHVMAFVVAGLHFCVGQSKPFNPILGETYQSTFPDGTSVYLEHVQHHPPVSAYYVEGPLKLFTLSGQCEFEAHLAANTLVNAQTGTVKVQFANGSEVQYAMPKFKMHGVVLGERMFEFTGECHFHDVSSDLRGTLDMDGNSSFLGRSHHDDITGTIVAPATKKGAKPHVVAKLTGSWLNHLHANGVVLWDMATSPVYLHVPVATPLPSDVRFRADLISLKQGDMDEAQRQKIVMEEDQRRDHRLRGHDDGGGNKRHSTPKR</sequence>
<evidence type="ECO:0000313" key="2">
    <source>
        <dbReference type="EMBL" id="ETV74360.1"/>
    </source>
</evidence>
<dbReference type="Gene3D" id="2.40.160.120">
    <property type="match status" value="1"/>
</dbReference>
<dbReference type="SUPFAM" id="SSF144000">
    <property type="entry name" value="Oxysterol-binding protein-like"/>
    <property type="match status" value="1"/>
</dbReference>
<dbReference type="AlphaFoldDB" id="W4G3U2"/>
<dbReference type="PANTHER" id="PTHR10972">
    <property type="entry name" value="OXYSTEROL-BINDING PROTEIN-RELATED"/>
    <property type="match status" value="1"/>
</dbReference>
<name>W4G3U2_APHAT</name>
<dbReference type="PANTHER" id="PTHR10972:SF148">
    <property type="entry name" value="OXYSTEROL-BINDING PROTEIN 9"/>
    <property type="match status" value="1"/>
</dbReference>
<dbReference type="Pfam" id="PF01237">
    <property type="entry name" value="Oxysterol_BP"/>
    <property type="match status" value="1"/>
</dbReference>
<evidence type="ECO:0000256" key="1">
    <source>
        <dbReference type="SAM" id="MobiDB-lite"/>
    </source>
</evidence>
<protein>
    <recommendedName>
        <fullName evidence="3">Oxysterol-binding protein</fullName>
    </recommendedName>
</protein>